<dbReference type="Pfam" id="PF00378">
    <property type="entry name" value="ECH_1"/>
    <property type="match status" value="1"/>
</dbReference>
<dbReference type="Proteomes" id="UP001589692">
    <property type="component" value="Unassembled WGS sequence"/>
</dbReference>
<dbReference type="InterPro" id="IPR018376">
    <property type="entry name" value="Enoyl-CoA_hyd/isom_CS"/>
</dbReference>
<name>A0ABV6AJ34_9HYPH</name>
<keyword evidence="5" id="KW-1185">Reference proteome</keyword>
<evidence type="ECO:0000256" key="1">
    <source>
        <dbReference type="ARBA" id="ARBA00005254"/>
    </source>
</evidence>
<dbReference type="EMBL" id="JBHMAA010000018">
    <property type="protein sequence ID" value="MFB9950562.1"/>
    <property type="molecule type" value="Genomic_DNA"/>
</dbReference>
<evidence type="ECO:0000256" key="3">
    <source>
        <dbReference type="RuleBase" id="RU003707"/>
    </source>
</evidence>
<comment type="caution">
    <text evidence="4">The sequence shown here is derived from an EMBL/GenBank/DDBJ whole genome shotgun (WGS) entry which is preliminary data.</text>
</comment>
<evidence type="ECO:0000313" key="5">
    <source>
        <dbReference type="Proteomes" id="UP001589692"/>
    </source>
</evidence>
<evidence type="ECO:0000256" key="2">
    <source>
        <dbReference type="ARBA" id="ARBA00023239"/>
    </source>
</evidence>
<evidence type="ECO:0000313" key="4">
    <source>
        <dbReference type="EMBL" id="MFB9950562.1"/>
    </source>
</evidence>
<proteinExistence type="inferred from homology"/>
<dbReference type="PANTHER" id="PTHR11941:SF54">
    <property type="entry name" value="ENOYL-COA HYDRATASE, MITOCHONDRIAL"/>
    <property type="match status" value="1"/>
</dbReference>
<comment type="similarity">
    <text evidence="1 3">Belongs to the enoyl-CoA hydratase/isomerase family.</text>
</comment>
<organism evidence="4 5">
    <name type="scientific">Rhizobium puerariae</name>
    <dbReference type="NCBI Taxonomy" id="1585791"/>
    <lineage>
        <taxon>Bacteria</taxon>
        <taxon>Pseudomonadati</taxon>
        <taxon>Pseudomonadota</taxon>
        <taxon>Alphaproteobacteria</taxon>
        <taxon>Hyphomicrobiales</taxon>
        <taxon>Rhizobiaceae</taxon>
        <taxon>Rhizobium/Agrobacterium group</taxon>
        <taxon>Rhizobium</taxon>
    </lineage>
</organism>
<dbReference type="SUPFAM" id="SSF52096">
    <property type="entry name" value="ClpP/crotonase"/>
    <property type="match status" value="1"/>
</dbReference>
<dbReference type="InterPro" id="IPR001753">
    <property type="entry name" value="Enoyl-CoA_hydra/iso"/>
</dbReference>
<dbReference type="Gene3D" id="3.90.226.10">
    <property type="entry name" value="2-enoyl-CoA Hydratase, Chain A, domain 1"/>
    <property type="match status" value="1"/>
</dbReference>
<dbReference type="Gene3D" id="1.10.12.10">
    <property type="entry name" value="Lyase 2-enoyl-coa Hydratase, Chain A, domain 2"/>
    <property type="match status" value="1"/>
</dbReference>
<dbReference type="PROSITE" id="PS00166">
    <property type="entry name" value="ENOYL_COA_HYDRATASE"/>
    <property type="match status" value="1"/>
</dbReference>
<gene>
    <name evidence="4" type="ORF">ACFFP0_17050</name>
</gene>
<dbReference type="CDD" id="cd06558">
    <property type="entry name" value="crotonase-like"/>
    <property type="match status" value="1"/>
</dbReference>
<dbReference type="RefSeq" id="WP_377263122.1">
    <property type="nucleotide sequence ID" value="NZ_JBHMAA010000018.1"/>
</dbReference>
<dbReference type="InterPro" id="IPR029045">
    <property type="entry name" value="ClpP/crotonase-like_dom_sf"/>
</dbReference>
<dbReference type="PANTHER" id="PTHR11941">
    <property type="entry name" value="ENOYL-COA HYDRATASE-RELATED"/>
    <property type="match status" value="1"/>
</dbReference>
<reference evidence="4 5" key="1">
    <citation type="submission" date="2024-09" db="EMBL/GenBank/DDBJ databases">
        <authorList>
            <person name="Sun Q."/>
            <person name="Mori K."/>
        </authorList>
    </citation>
    <scope>NUCLEOTIDE SEQUENCE [LARGE SCALE GENOMIC DNA]</scope>
    <source>
        <strain evidence="4 5">TBRC 4938</strain>
    </source>
</reference>
<protein>
    <submittedName>
        <fullName evidence="4">Enoyl-CoA hydratase/isomerase family protein</fullName>
    </submittedName>
</protein>
<accession>A0ABV6AJ34</accession>
<dbReference type="InterPro" id="IPR014748">
    <property type="entry name" value="Enoyl-CoA_hydra_C"/>
</dbReference>
<keyword evidence="2" id="KW-0456">Lyase</keyword>
<sequence length="267" mass="28221">MSVERKDTDHVAVLKLNAPETMNALTVEELRSLRRHLADCRDDGNIRCIVVTGAGTKAFCTGANLKATMPPETSFAAGVLKSRDAEAGIGGYTRLLDLSDLDLWKPVIAAVNGYCLGGGLELALQCDLRIASETASFALPEVTVASVPAVGGVQYLLRALPAAHAMKLALTGGRIKADEALRIGLVSDVVPGDVLMETAFDLAAKIAANGPLAVQMVKKLALETAHMAPRDFVAHSNTGWGLLRDSADRIEGRKAFAEKRKPAYSGS</sequence>